<dbReference type="Proteomes" id="UP001320420">
    <property type="component" value="Unassembled WGS sequence"/>
</dbReference>
<name>A0AAN9YQ91_9PEZI</name>
<accession>A0AAN9YQ91</accession>
<keyword evidence="2" id="KW-1185">Reference proteome</keyword>
<evidence type="ECO:0008006" key="3">
    <source>
        <dbReference type="Google" id="ProtNLM"/>
    </source>
</evidence>
<evidence type="ECO:0000313" key="2">
    <source>
        <dbReference type="Proteomes" id="UP001320420"/>
    </source>
</evidence>
<dbReference type="EMBL" id="JAKJXP020000069">
    <property type="protein sequence ID" value="KAK7750139.1"/>
    <property type="molecule type" value="Genomic_DNA"/>
</dbReference>
<gene>
    <name evidence="1" type="ORF">SLS62_007888</name>
</gene>
<proteinExistence type="predicted"/>
<comment type="caution">
    <text evidence="1">The sequence shown here is derived from an EMBL/GenBank/DDBJ whole genome shotgun (WGS) entry which is preliminary data.</text>
</comment>
<protein>
    <recommendedName>
        <fullName evidence="3">F-box domain-containing protein</fullName>
    </recommendedName>
</protein>
<dbReference type="AlphaFoldDB" id="A0AAN9YQ91"/>
<organism evidence="1 2">
    <name type="scientific">Diatrype stigma</name>
    <dbReference type="NCBI Taxonomy" id="117547"/>
    <lineage>
        <taxon>Eukaryota</taxon>
        <taxon>Fungi</taxon>
        <taxon>Dikarya</taxon>
        <taxon>Ascomycota</taxon>
        <taxon>Pezizomycotina</taxon>
        <taxon>Sordariomycetes</taxon>
        <taxon>Xylariomycetidae</taxon>
        <taxon>Xylariales</taxon>
        <taxon>Diatrypaceae</taxon>
        <taxon>Diatrype</taxon>
    </lineage>
</organism>
<reference evidence="1 2" key="1">
    <citation type="submission" date="2024-02" db="EMBL/GenBank/DDBJ databases">
        <title>De novo assembly and annotation of 12 fungi associated with fruit tree decline syndrome in Ontario, Canada.</title>
        <authorList>
            <person name="Sulman M."/>
            <person name="Ellouze W."/>
            <person name="Ilyukhin E."/>
        </authorList>
    </citation>
    <scope>NUCLEOTIDE SEQUENCE [LARGE SCALE GENOMIC DNA]</scope>
    <source>
        <strain evidence="1 2">M11/M66-122</strain>
    </source>
</reference>
<sequence length="578" mass="66518">MDSLPQEIYDEIAYYFQTRSQDDLDRDLAPEVANLPSGNGNGRRCHPPDLTWDKPRLATLSRRWQATIEKQTFREIKVRSDDLATFEAIVAPHRRALVHRLKYSIVLPPYSRVARGRFESAQDRLANDRVFTTALRDLFQILSSWDGRSATHGSGHPVEFVLQNIYSPSDDGYRSHGNVTNWYKGYFEGSRPLIRQVRPDNEDEILKRDLSNCRFQYSYLNLASPANLPTVPIITSFKKHGIFRQVSPESFIRISACFPNMAEAISMMWDGERQYPALRSLNRSAMAQTLQEVKLPSSLRSLTLWLRQDMIWNHSWTPADLRPPGQDVDLLCASLRNATLGCESLERLSIHGTLDESLFWPGITAINVKPFWQNLKHLKVHFHMTTPTGEWYFRFPDNAPLIEQPSPVPSSTQMPPGYGWSEEEDTMAALRYTDQNASLLRGISMPLGEYRDIYRYFVDNERLSPLVKAFAKACAQMPLLTDASLTCQIIRPQKSASGGLSPRRTTWGIWFAVPGTAIDFESQELDEPEFRLCTSRRLVLKIHNWVPRWDLYQLLRDIGRERYGDRLIEKRLSSANIY</sequence>
<evidence type="ECO:0000313" key="1">
    <source>
        <dbReference type="EMBL" id="KAK7750139.1"/>
    </source>
</evidence>